<dbReference type="PANTHER" id="PTHR30313:SF2">
    <property type="entry name" value="DNA PRIMASE"/>
    <property type="match status" value="1"/>
</dbReference>
<protein>
    <recommendedName>
        <fullName evidence="12 13">DNA primase</fullName>
        <ecNumber evidence="12">2.7.7.101</ecNumber>
    </recommendedName>
</protein>
<keyword evidence="2 12" id="KW-0639">Primosome</keyword>
<keyword evidence="3 12" id="KW-0808">Transferase</keyword>
<dbReference type="InterPro" id="IPR037068">
    <property type="entry name" value="DNA_primase_core_N_sf"/>
</dbReference>
<evidence type="ECO:0000256" key="14">
    <source>
        <dbReference type="PIRSR" id="PIRSR002811-1"/>
    </source>
</evidence>
<dbReference type="GO" id="GO:0003899">
    <property type="term" value="F:DNA-directed RNA polymerase activity"/>
    <property type="evidence" value="ECO:0007669"/>
    <property type="project" value="UniProtKB-UniRule"/>
</dbReference>
<dbReference type="Gene3D" id="1.20.50.20">
    <property type="entry name" value="DnaG, RNA polymerase domain, helical bundle"/>
    <property type="match status" value="1"/>
</dbReference>
<keyword evidence="10 12" id="KW-0238">DNA-binding</keyword>
<dbReference type="Gene3D" id="3.40.1360.10">
    <property type="match status" value="1"/>
</dbReference>
<comment type="caution">
    <text evidence="17">The sequence shown here is derived from an EMBL/GenBank/DDBJ whole genome shotgun (WGS) entry which is preliminary data.</text>
</comment>
<evidence type="ECO:0000313" key="18">
    <source>
        <dbReference type="Proteomes" id="UP000537862"/>
    </source>
</evidence>
<keyword evidence="8 12" id="KW-0862">Zinc</keyword>
<dbReference type="InterPro" id="IPR050219">
    <property type="entry name" value="DnaG_primase"/>
</dbReference>
<evidence type="ECO:0000256" key="13">
    <source>
        <dbReference type="PIRNR" id="PIRNR002811"/>
    </source>
</evidence>
<evidence type="ECO:0000256" key="10">
    <source>
        <dbReference type="ARBA" id="ARBA00023125"/>
    </source>
</evidence>
<dbReference type="GO" id="GO:0006269">
    <property type="term" value="P:DNA replication, synthesis of primer"/>
    <property type="evidence" value="ECO:0007669"/>
    <property type="project" value="UniProtKB-UniRule"/>
</dbReference>
<dbReference type="FunFam" id="3.40.1360.10:FF:000002">
    <property type="entry name" value="DNA primase"/>
    <property type="match status" value="1"/>
</dbReference>
<dbReference type="Gene3D" id="3.90.580.10">
    <property type="entry name" value="Zinc finger, CHC2-type domain"/>
    <property type="match status" value="1"/>
</dbReference>
<comment type="catalytic activity">
    <reaction evidence="12">
        <text>ssDNA + n NTP = ssDNA/pppN(pN)n-1 hybrid + (n-1) diphosphate.</text>
        <dbReference type="EC" id="2.7.7.101"/>
    </reaction>
</comment>
<dbReference type="PROSITE" id="PS50880">
    <property type="entry name" value="TOPRIM"/>
    <property type="match status" value="1"/>
</dbReference>
<dbReference type="RefSeq" id="WP_171680018.1">
    <property type="nucleotide sequence ID" value="NZ_JABGBN010000002.1"/>
</dbReference>
<keyword evidence="11 12" id="KW-0804">Transcription</keyword>
<dbReference type="Pfam" id="PF10410">
    <property type="entry name" value="DnaB_bind"/>
    <property type="match status" value="1"/>
</dbReference>
<evidence type="ECO:0000256" key="5">
    <source>
        <dbReference type="ARBA" id="ARBA00022705"/>
    </source>
</evidence>
<dbReference type="GO" id="GO:0000428">
    <property type="term" value="C:DNA-directed RNA polymerase complex"/>
    <property type="evidence" value="ECO:0007669"/>
    <property type="project" value="UniProtKB-KW"/>
</dbReference>
<dbReference type="SUPFAM" id="SSF57783">
    <property type="entry name" value="Zinc beta-ribbon"/>
    <property type="match status" value="1"/>
</dbReference>
<dbReference type="InterPro" id="IPR030846">
    <property type="entry name" value="DnaG_bac"/>
</dbReference>
<evidence type="ECO:0000256" key="15">
    <source>
        <dbReference type="SAM" id="MobiDB-lite"/>
    </source>
</evidence>
<evidence type="ECO:0000256" key="3">
    <source>
        <dbReference type="ARBA" id="ARBA00022679"/>
    </source>
</evidence>
<name>A0A849P0Q9_9BURK</name>
<evidence type="ECO:0000259" key="16">
    <source>
        <dbReference type="PROSITE" id="PS50880"/>
    </source>
</evidence>
<comment type="subunit">
    <text evidence="12">Monomer. Interacts with DnaB.</text>
</comment>
<dbReference type="InterPro" id="IPR006295">
    <property type="entry name" value="DNA_primase_DnaG"/>
</dbReference>
<dbReference type="HAMAP" id="MF_00974">
    <property type="entry name" value="DNA_primase_DnaG"/>
    <property type="match status" value="1"/>
</dbReference>
<dbReference type="PANTHER" id="PTHR30313">
    <property type="entry name" value="DNA PRIMASE"/>
    <property type="match status" value="1"/>
</dbReference>
<keyword evidence="6 12" id="KW-0479">Metal-binding</keyword>
<comment type="function">
    <text evidence="12 13">RNA polymerase that catalyzes the synthesis of short RNA molecules used as primers for DNA polymerase during DNA replication.</text>
</comment>
<dbReference type="NCBIfam" id="TIGR01391">
    <property type="entry name" value="dnaG"/>
    <property type="match status" value="1"/>
</dbReference>
<keyword evidence="4 12" id="KW-0548">Nucleotidyltransferase</keyword>
<feature type="zinc finger region" description="CHC2-type" evidence="12 14">
    <location>
        <begin position="37"/>
        <end position="61"/>
    </location>
</feature>
<feature type="region of interest" description="Disordered" evidence="15">
    <location>
        <begin position="467"/>
        <end position="492"/>
    </location>
</feature>
<gene>
    <name evidence="12" type="primary">dnaG</name>
    <name evidence="17" type="ORF">HKX39_03955</name>
</gene>
<evidence type="ECO:0000256" key="4">
    <source>
        <dbReference type="ARBA" id="ARBA00022695"/>
    </source>
</evidence>
<dbReference type="Pfam" id="PF08275">
    <property type="entry name" value="DNAG_N"/>
    <property type="match status" value="1"/>
</dbReference>
<dbReference type="CDD" id="cd03364">
    <property type="entry name" value="TOPRIM_DnaG_primases"/>
    <property type="match status" value="1"/>
</dbReference>
<dbReference type="PIRSF" id="PIRSF002811">
    <property type="entry name" value="DnaG"/>
    <property type="match status" value="1"/>
</dbReference>
<dbReference type="InterPro" id="IPR036977">
    <property type="entry name" value="DNA_primase_Znf_CHC2"/>
</dbReference>
<keyword evidence="1 12" id="KW-0240">DNA-directed RNA polymerase</keyword>
<dbReference type="InterPro" id="IPR034151">
    <property type="entry name" value="TOPRIM_DnaG_bac"/>
</dbReference>
<keyword evidence="5 12" id="KW-0235">DNA replication</keyword>
<dbReference type="SMART" id="SM00400">
    <property type="entry name" value="ZnF_CHCC"/>
    <property type="match status" value="1"/>
</dbReference>
<evidence type="ECO:0000256" key="11">
    <source>
        <dbReference type="ARBA" id="ARBA00023163"/>
    </source>
</evidence>
<dbReference type="FunFam" id="3.90.580.10:FF:000001">
    <property type="entry name" value="DNA primase"/>
    <property type="match status" value="1"/>
</dbReference>
<dbReference type="SMART" id="SM00493">
    <property type="entry name" value="TOPRIM"/>
    <property type="match status" value="1"/>
</dbReference>
<keyword evidence="7 12" id="KW-0863">Zinc-finger</keyword>
<evidence type="ECO:0000256" key="8">
    <source>
        <dbReference type="ARBA" id="ARBA00022833"/>
    </source>
</evidence>
<dbReference type="InterPro" id="IPR016136">
    <property type="entry name" value="DNA_helicase_N/primase_C"/>
</dbReference>
<dbReference type="GO" id="GO:0008270">
    <property type="term" value="F:zinc ion binding"/>
    <property type="evidence" value="ECO:0007669"/>
    <property type="project" value="UniProtKB-UniRule"/>
</dbReference>
<dbReference type="InterPro" id="IPR006171">
    <property type="entry name" value="TOPRIM_dom"/>
</dbReference>
<keyword evidence="9" id="KW-0460">Magnesium</keyword>
<evidence type="ECO:0000256" key="1">
    <source>
        <dbReference type="ARBA" id="ARBA00022478"/>
    </source>
</evidence>
<dbReference type="GO" id="GO:0005737">
    <property type="term" value="C:cytoplasm"/>
    <property type="evidence" value="ECO:0007669"/>
    <property type="project" value="TreeGrafter"/>
</dbReference>
<dbReference type="GO" id="GO:0003677">
    <property type="term" value="F:DNA binding"/>
    <property type="evidence" value="ECO:0007669"/>
    <property type="project" value="UniProtKB-KW"/>
</dbReference>
<dbReference type="InterPro" id="IPR013264">
    <property type="entry name" value="DNAG_N"/>
</dbReference>
<dbReference type="EC" id="2.7.7.101" evidence="12"/>
<comment type="cofactor">
    <cofactor evidence="12 13 14">
        <name>Zn(2+)</name>
        <dbReference type="ChEBI" id="CHEBI:29105"/>
    </cofactor>
    <text evidence="12 13 14">Binds 1 zinc ion per monomer.</text>
</comment>
<dbReference type="GO" id="GO:1990077">
    <property type="term" value="C:primosome complex"/>
    <property type="evidence" value="ECO:0007669"/>
    <property type="project" value="UniProtKB-KW"/>
</dbReference>
<evidence type="ECO:0000313" key="17">
    <source>
        <dbReference type="EMBL" id="NOL51329.1"/>
    </source>
</evidence>
<comment type="domain">
    <text evidence="12">Contains an N-terminal zinc-binding domain, a central core domain that contains the primase activity, and a C-terminal DnaB-binding domain.</text>
</comment>
<dbReference type="Pfam" id="PF13155">
    <property type="entry name" value="Toprim_2"/>
    <property type="match status" value="1"/>
</dbReference>
<accession>A0A849P0Q9</accession>
<dbReference type="AlphaFoldDB" id="A0A849P0Q9"/>
<dbReference type="InterPro" id="IPR002694">
    <property type="entry name" value="Znf_CHC2"/>
</dbReference>
<comment type="similarity">
    <text evidence="12 13">Belongs to the DnaG primase family.</text>
</comment>
<keyword evidence="18" id="KW-1185">Reference proteome</keyword>
<dbReference type="Gene3D" id="3.90.980.10">
    <property type="entry name" value="DNA primase, catalytic core, N-terminal domain"/>
    <property type="match status" value="1"/>
</dbReference>
<evidence type="ECO:0000256" key="9">
    <source>
        <dbReference type="ARBA" id="ARBA00022842"/>
    </source>
</evidence>
<sequence length="634" mass="71974">MIPESFVQELLNRVNVEDVVGQYVQLKKSGANLFGLCPFHNEKSPSFSVSPQKQFFHCFSCGQGGSAIDFLMKHLGLSFPEAVKQLASRVGMQVPQNQRRLSPRQIAAEKAQKARSELLHECLEKAQQHYKTQLRHATSAIDYLKGRGLDGKTALKFGLGWSGTDRQGLKTVFENYDDALLVDAGLVIQSEDLRKYDRFRERVTFPIYNARGKIIGFGGRIIGNGQPKYLNSPETEIFHKGSELYGLFENRQGIHKEGFVLVVEGYMDVVSLAQLGLENAVATLGTATSSEHLTKLMRVTHKIVFSFDGDKAGRRAAWKALNICLPLLRDDVAMRFLFLPEEHDPDTYIREFGQEKFREQVQQSLPLSSFLIEELKQNYRLDEAEGRAACLHEIRAMLVQIPQEAIIRLQIEKDIAKLLGLTHEELKQDLAQYLEAQQLRQAQYVQHGQQSVSSTIVAHEDVFGARSNVSESSSSGKLVSPKRPTPKFKGRTHRTVDPLSLRIIRLVINHPELIHSMTERQLEILNKQPHYELVVQFLAICMAQGTAVVGHLQPYLANEEEIQRIIMSTDKDSLHDEVLNDPIAEWLGIIKKVEIEGLKQALSEFTSADLQDEQKVHRYRQLTKRLNRLREKHI</sequence>
<dbReference type="InterPro" id="IPR019475">
    <property type="entry name" value="DNA_primase_DnaB-bd"/>
</dbReference>
<dbReference type="SUPFAM" id="SSF56731">
    <property type="entry name" value="DNA primase core"/>
    <property type="match status" value="1"/>
</dbReference>
<dbReference type="EMBL" id="JABGBN010000002">
    <property type="protein sequence ID" value="NOL51329.1"/>
    <property type="molecule type" value="Genomic_DNA"/>
</dbReference>
<feature type="domain" description="Toprim" evidence="16">
    <location>
        <begin position="258"/>
        <end position="340"/>
    </location>
</feature>
<organism evidence="17 18">
    <name type="scientific">Pelistega suis</name>
    <dbReference type="NCBI Taxonomy" id="1631957"/>
    <lineage>
        <taxon>Bacteria</taxon>
        <taxon>Pseudomonadati</taxon>
        <taxon>Pseudomonadota</taxon>
        <taxon>Betaproteobacteria</taxon>
        <taxon>Burkholderiales</taxon>
        <taxon>Alcaligenaceae</taxon>
        <taxon>Pelistega</taxon>
    </lineage>
</organism>
<proteinExistence type="inferred from homology"/>
<evidence type="ECO:0000256" key="7">
    <source>
        <dbReference type="ARBA" id="ARBA00022771"/>
    </source>
</evidence>
<reference evidence="17 18" key="1">
    <citation type="submission" date="2020-05" db="EMBL/GenBank/DDBJ databases">
        <authorList>
            <person name="Niu N."/>
        </authorList>
    </citation>
    <scope>NUCLEOTIDE SEQUENCE [LARGE SCALE GENOMIC DNA]</scope>
    <source>
        <strain evidence="17 18">3340-03</strain>
    </source>
</reference>
<feature type="compositionally biased region" description="Low complexity" evidence="15">
    <location>
        <begin position="467"/>
        <end position="479"/>
    </location>
</feature>
<evidence type="ECO:0000256" key="6">
    <source>
        <dbReference type="ARBA" id="ARBA00022723"/>
    </source>
</evidence>
<dbReference type="Proteomes" id="UP000537862">
    <property type="component" value="Unassembled WGS sequence"/>
</dbReference>
<evidence type="ECO:0000256" key="12">
    <source>
        <dbReference type="HAMAP-Rule" id="MF_00974"/>
    </source>
</evidence>
<evidence type="ECO:0000256" key="2">
    <source>
        <dbReference type="ARBA" id="ARBA00022515"/>
    </source>
</evidence>
<dbReference type="Gene3D" id="1.10.860.10">
    <property type="entry name" value="DNAb Helicase, Chain A"/>
    <property type="match status" value="1"/>
</dbReference>
<dbReference type="Pfam" id="PF01807">
    <property type="entry name" value="Zn_ribbon_DnaG"/>
    <property type="match status" value="1"/>
</dbReference>